<gene>
    <name evidence="2" type="ORF">EB796_016135</name>
</gene>
<feature type="transmembrane region" description="Helical" evidence="1">
    <location>
        <begin position="99"/>
        <end position="120"/>
    </location>
</feature>
<feature type="transmembrane region" description="Helical" evidence="1">
    <location>
        <begin position="135"/>
        <end position="152"/>
    </location>
</feature>
<keyword evidence="3" id="KW-1185">Reference proteome</keyword>
<dbReference type="Proteomes" id="UP000593567">
    <property type="component" value="Unassembled WGS sequence"/>
</dbReference>
<feature type="transmembrane region" description="Helical" evidence="1">
    <location>
        <begin position="164"/>
        <end position="182"/>
    </location>
</feature>
<sequence length="278" mass="29307">MPVLFCTPPTNASGAVSPHVSVQNLSRPLYRKDIFYSGSVLNVSHVKSKMSLKSYVASIATLPSAHEQSSRLSCLNSLPKPMADILAEMLDLTVLRNKGMMVLCAANVVGMIGYYVPFIFSSSRAVSLGVSEGNAALLLSLMGICNTVGRVLSGVLSTIPGVSALFINNICVTLCGISVLLIPFCNSFALMVVANTTLISLAPIIMCELVGLEKLTNGFGLLCLVRGVTAIAGPPIVGMLYDITGDYSATFYAGGACLIACGALHFLLHLKYFKGKTD</sequence>
<dbReference type="AlphaFoldDB" id="A0A7J7JHL0"/>
<protein>
    <submittedName>
        <fullName evidence="2">Uncharacterized protein</fullName>
    </submittedName>
</protein>
<evidence type="ECO:0000256" key="1">
    <source>
        <dbReference type="SAM" id="Phobius"/>
    </source>
</evidence>
<reference evidence="2" key="1">
    <citation type="submission" date="2020-06" db="EMBL/GenBank/DDBJ databases">
        <title>Draft genome of Bugula neritina, a colonial animal packing powerful symbionts and potential medicines.</title>
        <authorList>
            <person name="Rayko M."/>
        </authorList>
    </citation>
    <scope>NUCLEOTIDE SEQUENCE [LARGE SCALE GENOMIC DNA]</scope>
    <source>
        <strain evidence="2">Kwan_BN1</strain>
    </source>
</reference>
<feature type="transmembrane region" description="Helical" evidence="1">
    <location>
        <begin position="188"/>
        <end position="207"/>
    </location>
</feature>
<dbReference type="PANTHER" id="PTHR11360:SF286">
    <property type="entry name" value="GH22266P"/>
    <property type="match status" value="1"/>
</dbReference>
<proteinExistence type="predicted"/>
<evidence type="ECO:0000313" key="3">
    <source>
        <dbReference type="Proteomes" id="UP000593567"/>
    </source>
</evidence>
<keyword evidence="1" id="KW-0472">Membrane</keyword>
<dbReference type="InterPro" id="IPR050327">
    <property type="entry name" value="Proton-linked_MCT"/>
</dbReference>
<dbReference type="GO" id="GO:0008028">
    <property type="term" value="F:monocarboxylic acid transmembrane transporter activity"/>
    <property type="evidence" value="ECO:0007669"/>
    <property type="project" value="TreeGrafter"/>
</dbReference>
<dbReference type="SUPFAM" id="SSF103473">
    <property type="entry name" value="MFS general substrate transporter"/>
    <property type="match status" value="1"/>
</dbReference>
<organism evidence="2 3">
    <name type="scientific">Bugula neritina</name>
    <name type="common">Brown bryozoan</name>
    <name type="synonym">Sertularia neritina</name>
    <dbReference type="NCBI Taxonomy" id="10212"/>
    <lineage>
        <taxon>Eukaryota</taxon>
        <taxon>Metazoa</taxon>
        <taxon>Spiralia</taxon>
        <taxon>Lophotrochozoa</taxon>
        <taxon>Bryozoa</taxon>
        <taxon>Gymnolaemata</taxon>
        <taxon>Cheilostomatida</taxon>
        <taxon>Flustrina</taxon>
        <taxon>Buguloidea</taxon>
        <taxon>Bugulidae</taxon>
        <taxon>Bugula</taxon>
    </lineage>
</organism>
<accession>A0A7J7JHL0</accession>
<feature type="transmembrane region" description="Helical" evidence="1">
    <location>
        <begin position="247"/>
        <end position="268"/>
    </location>
</feature>
<dbReference type="InterPro" id="IPR036259">
    <property type="entry name" value="MFS_trans_sf"/>
</dbReference>
<name>A0A7J7JHL0_BUGNE</name>
<keyword evidence="1" id="KW-0812">Transmembrane</keyword>
<comment type="caution">
    <text evidence="2">The sequence shown here is derived from an EMBL/GenBank/DDBJ whole genome shotgun (WGS) entry which is preliminary data.</text>
</comment>
<keyword evidence="1" id="KW-1133">Transmembrane helix</keyword>
<dbReference type="Gene3D" id="1.20.1250.20">
    <property type="entry name" value="MFS general substrate transporter like domains"/>
    <property type="match status" value="1"/>
</dbReference>
<dbReference type="PANTHER" id="PTHR11360">
    <property type="entry name" value="MONOCARBOXYLATE TRANSPORTER"/>
    <property type="match status" value="1"/>
</dbReference>
<feature type="transmembrane region" description="Helical" evidence="1">
    <location>
        <begin position="219"/>
        <end position="241"/>
    </location>
</feature>
<dbReference type="EMBL" id="VXIV02002443">
    <property type="protein sequence ID" value="KAF6025557.1"/>
    <property type="molecule type" value="Genomic_DNA"/>
</dbReference>
<dbReference type="OrthoDB" id="6499973at2759"/>
<evidence type="ECO:0000313" key="2">
    <source>
        <dbReference type="EMBL" id="KAF6025557.1"/>
    </source>
</evidence>